<keyword evidence="2" id="KW-1185">Reference proteome</keyword>
<name>A0AAV7KF87_9METZ</name>
<dbReference type="AlphaFoldDB" id="A0AAV7KF87"/>
<dbReference type="PANTHER" id="PTHR45913:SF19">
    <property type="entry name" value="LOW QUALITY PROTEIN: ZINC FINGER BED DOMAIN-CONTAINING PROTEIN 5-LIKE"/>
    <property type="match status" value="1"/>
</dbReference>
<organism evidence="1 2">
    <name type="scientific">Oopsacas minuta</name>
    <dbReference type="NCBI Taxonomy" id="111878"/>
    <lineage>
        <taxon>Eukaryota</taxon>
        <taxon>Metazoa</taxon>
        <taxon>Porifera</taxon>
        <taxon>Hexactinellida</taxon>
        <taxon>Hexasterophora</taxon>
        <taxon>Lyssacinosida</taxon>
        <taxon>Leucopsacidae</taxon>
        <taxon>Oopsacas</taxon>
    </lineage>
</organism>
<evidence type="ECO:0000313" key="2">
    <source>
        <dbReference type="Proteomes" id="UP001165289"/>
    </source>
</evidence>
<proteinExistence type="predicted"/>
<dbReference type="PANTHER" id="PTHR45913">
    <property type="entry name" value="EPM2A-INTERACTING PROTEIN 1"/>
    <property type="match status" value="1"/>
</dbReference>
<comment type="caution">
    <text evidence="1">The sequence shown here is derived from an EMBL/GenBank/DDBJ whole genome shotgun (WGS) entry which is preliminary data.</text>
</comment>
<reference evidence="1 2" key="1">
    <citation type="journal article" date="2023" name="BMC Biol.">
        <title>The compact genome of the sponge Oopsacas minuta (Hexactinellida) is lacking key metazoan core genes.</title>
        <authorList>
            <person name="Santini S."/>
            <person name="Schenkelaars Q."/>
            <person name="Jourda C."/>
            <person name="Duchesne M."/>
            <person name="Belahbib H."/>
            <person name="Rocher C."/>
            <person name="Selva M."/>
            <person name="Riesgo A."/>
            <person name="Vervoort M."/>
            <person name="Leys S.P."/>
            <person name="Kodjabachian L."/>
            <person name="Le Bivic A."/>
            <person name="Borchiellini C."/>
            <person name="Claverie J.M."/>
            <person name="Renard E."/>
        </authorList>
    </citation>
    <scope>NUCLEOTIDE SEQUENCE [LARGE SCALE GENOMIC DNA]</scope>
    <source>
        <strain evidence="1">SPO-2</strain>
    </source>
</reference>
<evidence type="ECO:0000313" key="1">
    <source>
        <dbReference type="EMBL" id="KAI6659528.1"/>
    </source>
</evidence>
<accession>A0AAV7KF87</accession>
<dbReference type="Proteomes" id="UP001165289">
    <property type="component" value="Unassembled WGS sequence"/>
</dbReference>
<gene>
    <name evidence="1" type="ORF">LOD99_14453</name>
</gene>
<dbReference type="EMBL" id="JAKMXF010000055">
    <property type="protein sequence ID" value="KAI6659528.1"/>
    <property type="molecule type" value="Genomic_DNA"/>
</dbReference>
<protein>
    <submittedName>
        <fullName evidence="1">SCAN domain-containing protein 3-like</fullName>
    </submittedName>
</protein>
<sequence>MLGAAAVNAIKSIPFSDTTMARRIEEMACDVSQQVIEKIKQDKRFALQLDESTDISNQAQLLMYVCCYDEDGAPSITGHTNGLIAHLKSVNPNLKWQHCMIHKQALATKKMSPELHMVFDDAVKIVNYIKSRALNSRLFKGEVSYIICIIFRNF</sequence>